<evidence type="ECO:0008006" key="7">
    <source>
        <dbReference type="Google" id="ProtNLM"/>
    </source>
</evidence>
<evidence type="ECO:0000256" key="2">
    <source>
        <dbReference type="ARBA" id="ARBA00023125"/>
    </source>
</evidence>
<dbReference type="GO" id="GO:0003677">
    <property type="term" value="F:DNA binding"/>
    <property type="evidence" value="ECO:0007669"/>
    <property type="project" value="UniProtKB-KW"/>
</dbReference>
<feature type="domain" description="Tyr recombinase" evidence="4">
    <location>
        <begin position="142"/>
        <end position="341"/>
    </location>
</feature>
<dbReference type="PROSITE" id="PS51898">
    <property type="entry name" value="TYR_RECOMBINASE"/>
    <property type="match status" value="1"/>
</dbReference>
<dbReference type="InterPro" id="IPR011010">
    <property type="entry name" value="DNA_brk_join_enz"/>
</dbReference>
<evidence type="ECO:0000256" key="1">
    <source>
        <dbReference type="ARBA" id="ARBA00022908"/>
    </source>
</evidence>
<feature type="domain" description="Core-binding (CB)" evidence="5">
    <location>
        <begin position="20"/>
        <end position="120"/>
    </location>
</feature>
<dbReference type="SUPFAM" id="SSF56349">
    <property type="entry name" value="DNA breaking-rejoining enzymes"/>
    <property type="match status" value="1"/>
</dbReference>
<dbReference type="EMBL" id="LAZR01010223">
    <property type="protein sequence ID" value="KKM68127.1"/>
    <property type="molecule type" value="Genomic_DNA"/>
</dbReference>
<evidence type="ECO:0000259" key="5">
    <source>
        <dbReference type="PROSITE" id="PS51900"/>
    </source>
</evidence>
<keyword evidence="1" id="KW-0229">DNA integration</keyword>
<dbReference type="Pfam" id="PF00589">
    <property type="entry name" value="Phage_integrase"/>
    <property type="match status" value="1"/>
</dbReference>
<dbReference type="InterPro" id="IPR050090">
    <property type="entry name" value="Tyrosine_recombinase_XerCD"/>
</dbReference>
<dbReference type="GO" id="GO:0015074">
    <property type="term" value="P:DNA integration"/>
    <property type="evidence" value="ECO:0007669"/>
    <property type="project" value="UniProtKB-KW"/>
</dbReference>
<protein>
    <recommendedName>
        <fullName evidence="7">Tyr recombinase domain-containing protein</fullName>
    </recommendedName>
</protein>
<dbReference type="InterPro" id="IPR013762">
    <property type="entry name" value="Integrase-like_cat_sf"/>
</dbReference>
<dbReference type="Pfam" id="PF02899">
    <property type="entry name" value="Phage_int_SAM_1"/>
    <property type="match status" value="1"/>
</dbReference>
<evidence type="ECO:0000259" key="4">
    <source>
        <dbReference type="PROSITE" id="PS51898"/>
    </source>
</evidence>
<gene>
    <name evidence="6" type="ORF">LCGC14_1464020</name>
</gene>
<keyword evidence="3" id="KW-0233">DNA recombination</keyword>
<dbReference type="Gene3D" id="1.10.150.130">
    <property type="match status" value="1"/>
</dbReference>
<organism evidence="6">
    <name type="scientific">marine sediment metagenome</name>
    <dbReference type="NCBI Taxonomy" id="412755"/>
    <lineage>
        <taxon>unclassified sequences</taxon>
        <taxon>metagenomes</taxon>
        <taxon>ecological metagenomes</taxon>
    </lineage>
</organism>
<dbReference type="InterPro" id="IPR004107">
    <property type="entry name" value="Integrase_SAM-like_N"/>
</dbReference>
<dbReference type="PROSITE" id="PS51900">
    <property type="entry name" value="CB"/>
    <property type="match status" value="1"/>
</dbReference>
<dbReference type="AlphaFoldDB" id="A0A0F9MG35"/>
<dbReference type="Gene3D" id="1.10.443.10">
    <property type="entry name" value="Intergrase catalytic core"/>
    <property type="match status" value="1"/>
</dbReference>
<dbReference type="PANTHER" id="PTHR30349">
    <property type="entry name" value="PHAGE INTEGRASE-RELATED"/>
    <property type="match status" value="1"/>
</dbReference>
<dbReference type="CDD" id="cd00397">
    <property type="entry name" value="DNA_BRE_C"/>
    <property type="match status" value="1"/>
</dbReference>
<reference evidence="6" key="1">
    <citation type="journal article" date="2015" name="Nature">
        <title>Complex archaea that bridge the gap between prokaryotes and eukaryotes.</title>
        <authorList>
            <person name="Spang A."/>
            <person name="Saw J.H."/>
            <person name="Jorgensen S.L."/>
            <person name="Zaremba-Niedzwiedzka K."/>
            <person name="Martijn J."/>
            <person name="Lind A.E."/>
            <person name="van Eijk R."/>
            <person name="Schleper C."/>
            <person name="Guy L."/>
            <person name="Ettema T.J."/>
        </authorList>
    </citation>
    <scope>NUCLEOTIDE SEQUENCE</scope>
</reference>
<comment type="caution">
    <text evidence="6">The sequence shown here is derived from an EMBL/GenBank/DDBJ whole genome shotgun (WGS) entry which is preliminary data.</text>
</comment>
<dbReference type="InterPro" id="IPR044068">
    <property type="entry name" value="CB"/>
</dbReference>
<keyword evidence="2" id="KW-0238">DNA-binding</keyword>
<dbReference type="GO" id="GO:0006310">
    <property type="term" value="P:DNA recombination"/>
    <property type="evidence" value="ECO:0007669"/>
    <property type="project" value="UniProtKB-KW"/>
</dbReference>
<evidence type="ECO:0000256" key="3">
    <source>
        <dbReference type="ARBA" id="ARBA00023172"/>
    </source>
</evidence>
<accession>A0A0F9MG35</accession>
<evidence type="ECO:0000313" key="6">
    <source>
        <dbReference type="EMBL" id="KKM68127.1"/>
    </source>
</evidence>
<dbReference type="InterPro" id="IPR010998">
    <property type="entry name" value="Integrase_recombinase_N"/>
</dbReference>
<proteinExistence type="predicted"/>
<sequence>MRRRIVTQLWETRVNRTIQKIKNRSRSRFLKSSDVYECICIYIGDHFKKRVVAFETIKGYYRDLNIFYGWLKQTRTSDIGNIDASCVRRYFSYLEGTKYYKNSSLRVVQAVLKHFFRSMQRRRLIRINPVKDFRIRIKNENKVQSIPSPFDLMRLLRSVKEHYQHRLDRGSDNKYSLFIHRRDLCIFAFCAACGLRRSEISRIGINDVDFDKKTILIAGKGSGIFTIRERIAFFSHPFLEEILKRYWVMRKQLPGTAFFCNCLGDDLLAKTIDTIFDTYNSFLQNTARYNPTRLRKSFCTHLVHKKVNISAIQHLMGHEKCETTLTYYVQLSGAELQKTWKETNPYGKRS</sequence>
<dbReference type="PANTHER" id="PTHR30349:SF41">
    <property type="entry name" value="INTEGRASE_RECOMBINASE PROTEIN MJ0367-RELATED"/>
    <property type="match status" value="1"/>
</dbReference>
<dbReference type="InterPro" id="IPR002104">
    <property type="entry name" value="Integrase_catalytic"/>
</dbReference>
<name>A0A0F9MG35_9ZZZZ</name>